<comment type="similarity">
    <text evidence="2 12 13">Belongs to the ApbE family.</text>
</comment>
<evidence type="ECO:0000256" key="11">
    <source>
        <dbReference type="ARBA" id="ARBA00048540"/>
    </source>
</evidence>
<keyword evidence="13" id="KW-0449">Lipoprotein</keyword>
<name>A0ABV9JMK0_9GAMM</name>
<dbReference type="SUPFAM" id="SSF143631">
    <property type="entry name" value="ApbE-like"/>
    <property type="match status" value="1"/>
</dbReference>
<evidence type="ECO:0000256" key="4">
    <source>
        <dbReference type="ARBA" id="ARBA00016337"/>
    </source>
</evidence>
<accession>A0ABV9JMK0</accession>
<gene>
    <name evidence="14" type="ORF">ACFO3I_10780</name>
</gene>
<dbReference type="PANTHER" id="PTHR30040:SF2">
    <property type="entry name" value="FAD:PROTEIN FMN TRANSFERASE"/>
    <property type="match status" value="1"/>
</dbReference>
<evidence type="ECO:0000256" key="13">
    <source>
        <dbReference type="RuleBase" id="RU363002"/>
    </source>
</evidence>
<keyword evidence="9 12" id="KW-0460">Magnesium</keyword>
<keyword evidence="5 12" id="KW-0285">Flavoprotein</keyword>
<organism evidence="14 15">
    <name type="scientific">Rheinheimera marina</name>
    <dbReference type="NCBI Taxonomy" id="1774958"/>
    <lineage>
        <taxon>Bacteria</taxon>
        <taxon>Pseudomonadati</taxon>
        <taxon>Pseudomonadota</taxon>
        <taxon>Gammaproteobacteria</taxon>
        <taxon>Chromatiales</taxon>
        <taxon>Chromatiaceae</taxon>
        <taxon>Rheinheimera</taxon>
    </lineage>
</organism>
<dbReference type="Gene3D" id="3.10.520.10">
    <property type="entry name" value="ApbE-like domains"/>
    <property type="match status" value="1"/>
</dbReference>
<evidence type="ECO:0000256" key="7">
    <source>
        <dbReference type="ARBA" id="ARBA00022723"/>
    </source>
</evidence>
<evidence type="ECO:0000256" key="8">
    <source>
        <dbReference type="ARBA" id="ARBA00022827"/>
    </source>
</evidence>
<keyword evidence="15" id="KW-1185">Reference proteome</keyword>
<keyword evidence="13" id="KW-0997">Cell inner membrane</keyword>
<comment type="catalytic activity">
    <reaction evidence="11 12 13">
        <text>L-threonyl-[protein] + FAD = FMN-L-threonyl-[protein] + AMP + H(+)</text>
        <dbReference type="Rhea" id="RHEA:36847"/>
        <dbReference type="Rhea" id="RHEA-COMP:11060"/>
        <dbReference type="Rhea" id="RHEA-COMP:11061"/>
        <dbReference type="ChEBI" id="CHEBI:15378"/>
        <dbReference type="ChEBI" id="CHEBI:30013"/>
        <dbReference type="ChEBI" id="CHEBI:57692"/>
        <dbReference type="ChEBI" id="CHEBI:74257"/>
        <dbReference type="ChEBI" id="CHEBI:456215"/>
        <dbReference type="EC" id="2.7.1.180"/>
    </reaction>
</comment>
<dbReference type="InterPro" id="IPR003374">
    <property type="entry name" value="ApbE-like_sf"/>
</dbReference>
<sequence length="345" mass="38148">MLLNRLSCFTVLLILLAGCSEPDPIQRISGPAQGSTFMVSYWSDKQADNTVLEQQLKQELDRIDLLMSNYRKDSVIEAFNTQQSTATKEVGPELVQLVQIAREVSAQSQGCYDLTIKPLFELWGFRGDKLTIPTAEQIRATKALVGLDKVQTVNTHQLAKLQPELRIDLSSIAQGYTVAQLAKLLEQAGVENYLVEVGGELISRGHKPGQKPWRIAIEKPLPDSQSLQKIIEVKQAEPLAIMTSGTYRHFYDDAGVRYSHVLDGRSGAPVTHHTVSTTILIPDASWADAWSTAFLCLGSEQGLPLANKLKLPVLFIDQQGNDFVEKPSRALTEALASKKTFSFVE</sequence>
<reference evidence="15" key="1">
    <citation type="journal article" date="2019" name="Int. J. Syst. Evol. Microbiol.">
        <title>The Global Catalogue of Microorganisms (GCM) 10K type strain sequencing project: providing services to taxonomists for standard genome sequencing and annotation.</title>
        <authorList>
            <consortium name="The Broad Institute Genomics Platform"/>
            <consortium name="The Broad Institute Genome Sequencing Center for Infectious Disease"/>
            <person name="Wu L."/>
            <person name="Ma J."/>
        </authorList>
    </citation>
    <scope>NUCLEOTIDE SEQUENCE [LARGE SCALE GENOMIC DNA]</scope>
    <source>
        <strain evidence="15">DT28</strain>
    </source>
</reference>
<evidence type="ECO:0000256" key="10">
    <source>
        <dbReference type="ARBA" id="ARBA00031306"/>
    </source>
</evidence>
<keyword evidence="13" id="KW-1003">Cell membrane</keyword>
<dbReference type="EC" id="2.7.1.180" evidence="3 12"/>
<comment type="subcellular location">
    <subcellularLocation>
        <location evidence="13">Cell inner membrane</location>
        <topology evidence="13">Lipid-anchor</topology>
        <orientation evidence="13">Periplasmic side</orientation>
    </subcellularLocation>
</comment>
<evidence type="ECO:0000256" key="5">
    <source>
        <dbReference type="ARBA" id="ARBA00022630"/>
    </source>
</evidence>
<dbReference type="PANTHER" id="PTHR30040">
    <property type="entry name" value="THIAMINE BIOSYNTHESIS LIPOPROTEIN APBE"/>
    <property type="match status" value="1"/>
</dbReference>
<dbReference type="Proteomes" id="UP001595962">
    <property type="component" value="Unassembled WGS sequence"/>
</dbReference>
<dbReference type="RefSeq" id="WP_377333993.1">
    <property type="nucleotide sequence ID" value="NZ_JBHSGB010000010.1"/>
</dbReference>
<evidence type="ECO:0000256" key="9">
    <source>
        <dbReference type="ARBA" id="ARBA00022842"/>
    </source>
</evidence>
<evidence type="ECO:0000256" key="1">
    <source>
        <dbReference type="ARBA" id="ARBA00001946"/>
    </source>
</evidence>
<evidence type="ECO:0000313" key="15">
    <source>
        <dbReference type="Proteomes" id="UP001595962"/>
    </source>
</evidence>
<keyword evidence="13" id="KW-0472">Membrane</keyword>
<dbReference type="Pfam" id="PF02424">
    <property type="entry name" value="ApbE"/>
    <property type="match status" value="1"/>
</dbReference>
<dbReference type="PIRSF" id="PIRSF006268">
    <property type="entry name" value="ApbE"/>
    <property type="match status" value="1"/>
</dbReference>
<comment type="cofactor">
    <cofactor evidence="1 13">
        <name>Mg(2+)</name>
        <dbReference type="ChEBI" id="CHEBI:18420"/>
    </cofactor>
</comment>
<evidence type="ECO:0000256" key="2">
    <source>
        <dbReference type="ARBA" id="ARBA00008282"/>
    </source>
</evidence>
<evidence type="ECO:0000313" key="14">
    <source>
        <dbReference type="EMBL" id="MFC4655496.1"/>
    </source>
</evidence>
<keyword evidence="7 12" id="KW-0479">Metal-binding</keyword>
<protein>
    <recommendedName>
        <fullName evidence="4 12">FAD:protein FMN transferase</fullName>
        <ecNumber evidence="3 12">2.7.1.180</ecNumber>
    </recommendedName>
    <alternativeName>
        <fullName evidence="10 12">Flavin transferase</fullName>
    </alternativeName>
</protein>
<dbReference type="GO" id="GO:0016740">
    <property type="term" value="F:transferase activity"/>
    <property type="evidence" value="ECO:0007669"/>
    <property type="project" value="UniProtKB-KW"/>
</dbReference>
<keyword evidence="6 12" id="KW-0808">Transferase</keyword>
<comment type="caution">
    <text evidence="14">The sequence shown here is derived from an EMBL/GenBank/DDBJ whole genome shotgun (WGS) entry which is preliminary data.</text>
</comment>
<evidence type="ECO:0000256" key="6">
    <source>
        <dbReference type="ARBA" id="ARBA00022679"/>
    </source>
</evidence>
<evidence type="ECO:0000256" key="12">
    <source>
        <dbReference type="PIRNR" id="PIRNR006268"/>
    </source>
</evidence>
<comment type="function">
    <text evidence="13">Flavin transferase that catalyzes the transfer of the FMN moiety of FAD and its covalent binding to the hydroxyl group of a threonine residue in a target flavoprotein.</text>
</comment>
<proteinExistence type="inferred from homology"/>
<evidence type="ECO:0000256" key="3">
    <source>
        <dbReference type="ARBA" id="ARBA00011955"/>
    </source>
</evidence>
<dbReference type="EMBL" id="JBHSGB010000010">
    <property type="protein sequence ID" value="MFC4655496.1"/>
    <property type="molecule type" value="Genomic_DNA"/>
</dbReference>
<dbReference type="PROSITE" id="PS51257">
    <property type="entry name" value="PROKAR_LIPOPROTEIN"/>
    <property type="match status" value="1"/>
</dbReference>
<keyword evidence="8 12" id="KW-0274">FAD</keyword>
<dbReference type="InterPro" id="IPR024932">
    <property type="entry name" value="ApbE"/>
</dbReference>